<dbReference type="Proteomes" id="UP000276133">
    <property type="component" value="Unassembled WGS sequence"/>
</dbReference>
<evidence type="ECO:0000256" key="13">
    <source>
        <dbReference type="PIRSR" id="PIRSR601548-1"/>
    </source>
</evidence>
<keyword evidence="9 18" id="KW-1015">Disulfide bond</keyword>
<comment type="cofactor">
    <cofactor evidence="21">
        <name>Zn(2+)</name>
        <dbReference type="ChEBI" id="CHEBI:29105"/>
    </cofactor>
    <text evidence="21">Binds 1 zinc ion per subunit.</text>
</comment>
<comment type="caution">
    <text evidence="20">Lacks conserved residue(s) required for the propagation of feature annotation.</text>
</comment>
<evidence type="ECO:0000256" key="18">
    <source>
        <dbReference type="PIRSR" id="PIRSR601548-4"/>
    </source>
</evidence>
<comment type="caution">
    <text evidence="23">The sequence shown here is derived from an EMBL/GenBank/DDBJ whole genome shotgun (WGS) entry which is preliminary data.</text>
</comment>
<evidence type="ECO:0000256" key="10">
    <source>
        <dbReference type="ARBA" id="ARBA00023180"/>
    </source>
</evidence>
<keyword evidence="10 14" id="KW-0325">Glycoprotein</keyword>
<feature type="disulfide bond" evidence="18 20">
    <location>
        <begin position="389"/>
        <end position="407"/>
    </location>
</feature>
<feature type="signal peptide" evidence="22">
    <location>
        <begin position="1"/>
        <end position="18"/>
    </location>
</feature>
<feature type="active site" description="Proton donor 1" evidence="13">
    <location>
        <position position="550"/>
    </location>
</feature>
<evidence type="ECO:0000256" key="5">
    <source>
        <dbReference type="ARBA" id="ARBA00022729"/>
    </source>
</evidence>
<evidence type="ECO:0000256" key="22">
    <source>
        <dbReference type="SAM" id="SignalP"/>
    </source>
</evidence>
<keyword evidence="3 21" id="KW-0645">Protease</keyword>
<dbReference type="Pfam" id="PF01401">
    <property type="entry name" value="Peptidase_M2"/>
    <property type="match status" value="1"/>
</dbReference>
<evidence type="ECO:0000256" key="3">
    <source>
        <dbReference type="ARBA" id="ARBA00022670"/>
    </source>
</evidence>
<evidence type="ECO:0000256" key="4">
    <source>
        <dbReference type="ARBA" id="ARBA00022723"/>
    </source>
</evidence>
<keyword evidence="7 17" id="KW-0862">Zinc</keyword>
<evidence type="ECO:0000313" key="23">
    <source>
        <dbReference type="EMBL" id="RNA14455.1"/>
    </source>
</evidence>
<evidence type="ECO:0000256" key="11">
    <source>
        <dbReference type="ARBA" id="ARBA00036868"/>
    </source>
</evidence>
<feature type="active site" description="Proton acceptor 2" evidence="15">
    <location>
        <position position="421"/>
    </location>
</feature>
<protein>
    <recommendedName>
        <fullName evidence="12 21">Angiotensin-converting enzyme</fullName>
        <ecNumber evidence="21">3.4.-.-</ecNumber>
    </recommendedName>
</protein>
<evidence type="ECO:0000256" key="1">
    <source>
        <dbReference type="ARBA" id="ARBA00008139"/>
    </source>
</evidence>
<evidence type="ECO:0000256" key="12">
    <source>
        <dbReference type="ARBA" id="ARBA00039858"/>
    </source>
</evidence>
<organism evidence="23 24">
    <name type="scientific">Brachionus plicatilis</name>
    <name type="common">Marine rotifer</name>
    <name type="synonym">Brachionus muelleri</name>
    <dbReference type="NCBI Taxonomy" id="10195"/>
    <lineage>
        <taxon>Eukaryota</taxon>
        <taxon>Metazoa</taxon>
        <taxon>Spiralia</taxon>
        <taxon>Gnathifera</taxon>
        <taxon>Rotifera</taxon>
        <taxon>Eurotatoria</taxon>
        <taxon>Monogononta</taxon>
        <taxon>Pseudotrocha</taxon>
        <taxon>Ploima</taxon>
        <taxon>Brachionidae</taxon>
        <taxon>Brachionus</taxon>
    </lineage>
</organism>
<dbReference type="FunFam" id="1.10.1370.30:FF:000004">
    <property type="entry name" value="Angiotensin-converting enzyme"/>
    <property type="match status" value="1"/>
</dbReference>
<feature type="glycosylation site" description="N-linked (GlcNAc...) (complex) asparagine" evidence="14">
    <location>
        <position position="125"/>
    </location>
</feature>
<proteinExistence type="inferred from homology"/>
<feature type="binding site" evidence="19">
    <location>
        <position position="448"/>
    </location>
    <ligand>
        <name>Zn(2+)</name>
        <dbReference type="ChEBI" id="CHEBI:29105"/>
        <label>2</label>
        <note>catalytic</note>
    </ligand>
</feature>
<dbReference type="GO" id="GO:0008241">
    <property type="term" value="F:peptidyl-dipeptidase activity"/>
    <property type="evidence" value="ECO:0007669"/>
    <property type="project" value="UniProtKB-EC"/>
</dbReference>
<evidence type="ECO:0000256" key="7">
    <source>
        <dbReference type="ARBA" id="ARBA00022833"/>
    </source>
</evidence>
<feature type="active site" description="Proton acceptor 1" evidence="13">
    <location>
        <position position="421"/>
    </location>
</feature>
<comment type="catalytic activity">
    <reaction evidence="11">
        <text>Release of a C-terminal dipeptide, oligopeptide-|-Xaa-Yaa, when Xaa is not Pro, and Yaa is neither Asp nor Glu. Thus, conversion of angiotensin I to angiotensin II, with increase in vasoconstrictor activity, but no action on angiotensin II.</text>
        <dbReference type="EC" id="3.4.15.1"/>
    </reaction>
</comment>
<dbReference type="PROSITE" id="PS52011">
    <property type="entry name" value="PEPTIDASE_M2"/>
    <property type="match status" value="1"/>
</dbReference>
<dbReference type="STRING" id="10195.A0A3M7QU16"/>
<dbReference type="CDD" id="cd06461">
    <property type="entry name" value="M2_ACE"/>
    <property type="match status" value="1"/>
</dbReference>
<keyword evidence="24" id="KW-1185">Reference proteome</keyword>
<keyword evidence="8 21" id="KW-0482">Metalloprotease</keyword>
<dbReference type="EMBL" id="REGN01005185">
    <property type="protein sequence ID" value="RNA14455.1"/>
    <property type="molecule type" value="Genomic_DNA"/>
</dbReference>
<dbReference type="GO" id="GO:0046872">
    <property type="term" value="F:metal ion binding"/>
    <property type="evidence" value="ECO:0007669"/>
    <property type="project" value="UniProtKB-KW"/>
</dbReference>
<accession>A0A3M7QU16</accession>
<evidence type="ECO:0000313" key="24">
    <source>
        <dbReference type="Proteomes" id="UP000276133"/>
    </source>
</evidence>
<feature type="disulfide bond" evidence="18">
    <location>
        <begin position="575"/>
        <end position="587"/>
    </location>
</feature>
<feature type="binding site" evidence="17">
    <location>
        <position position="420"/>
    </location>
    <ligand>
        <name>Zn(2+)</name>
        <dbReference type="ChEBI" id="CHEBI:29105"/>
        <label>1</label>
        <note>catalytic</note>
    </ligand>
</feature>
<dbReference type="OrthoDB" id="10029630at2759"/>
<evidence type="ECO:0000256" key="14">
    <source>
        <dbReference type="PIRSR" id="PIRSR601548-10"/>
    </source>
</evidence>
<evidence type="ECO:0000256" key="2">
    <source>
        <dbReference type="ARBA" id="ARBA00022645"/>
    </source>
</evidence>
<dbReference type="PRINTS" id="PR00791">
    <property type="entry name" value="PEPDIPTASEA"/>
</dbReference>
<feature type="binding site" evidence="19">
    <location>
        <position position="424"/>
    </location>
    <ligand>
        <name>Zn(2+)</name>
        <dbReference type="ChEBI" id="CHEBI:29105"/>
        <label>2</label>
        <note>catalytic</note>
    </ligand>
</feature>
<feature type="binding site" evidence="17">
    <location>
        <position position="424"/>
    </location>
    <ligand>
        <name>Zn(2+)</name>
        <dbReference type="ChEBI" id="CHEBI:29105"/>
        <label>1</label>
        <note>catalytic</note>
    </ligand>
</feature>
<evidence type="ECO:0000256" key="20">
    <source>
        <dbReference type="PROSITE-ProRule" id="PRU01355"/>
    </source>
</evidence>
<dbReference type="GO" id="GO:0005886">
    <property type="term" value="C:plasma membrane"/>
    <property type="evidence" value="ECO:0007669"/>
    <property type="project" value="TreeGrafter"/>
</dbReference>
<evidence type="ECO:0000256" key="6">
    <source>
        <dbReference type="ARBA" id="ARBA00022801"/>
    </source>
</evidence>
<comment type="similarity">
    <text evidence="1 20 21">Belongs to the peptidase M2 family.</text>
</comment>
<evidence type="ECO:0000256" key="17">
    <source>
        <dbReference type="PIRSR" id="PIRSR601548-3"/>
    </source>
</evidence>
<sequence>MRIILALILSILINLNDSSKSPTNNVNFNLKNVFQLLKGSVLLEENEDVEPISSQELENLLRNFPVLVNDTICTQSESCARNWINNYNDLLERINQRGSYLEYKFETDINEENERELIDYAPMSNRFLELTKPTASQFLENCDFWAPDLRRMLFFAAQGIIFKDEKDVIEFSELSSKLESIYATAKVCETESNCLTLDPELSSLLKDSRDYEKLLWAWKGWHDQTGPKMRHIYARTVEINNKASKENGYKDLSERWIEDFEDDEFEAKYDELFLRIKPLYSQLHAYVRRKLKGVYGLNYPENHDPKLIPAHLLGNMWAQSWDNIFDIVVPFPNEEQINFTKVLVNNQYTPIKMFQASEEFFMSLGLFEMAPRFWKFSDIVKPAGRNFQCHASATDFFTGDDFRIKMCTSVDDENFYTIHHEMGHIEYYMAYKDQPAIFRSGANSAFHEAIGDTIALSVQTPKHFKEINIIDDDTMTKEQEINFLMLVALKKLAFLPFGYLMDKWRWDVFRGNVNESNYNQKWWQMRNKFQGLESPVERTENDFDPGAKYHIASYTPYARYFISHFLQFQFYKSLCKHADHQGPLYKCDFYRSEKAGFFLKKMLEMGASKHWSIALNTLTGETEVTADAIFEYFEPLQDWLQEENSKFLDDIPGF</sequence>
<dbReference type="GO" id="GO:0008237">
    <property type="term" value="F:metallopeptidase activity"/>
    <property type="evidence" value="ECO:0007669"/>
    <property type="project" value="UniProtKB-KW"/>
</dbReference>
<keyword evidence="2 21" id="KW-0121">Carboxypeptidase</keyword>
<evidence type="ECO:0000256" key="15">
    <source>
        <dbReference type="PIRSR" id="PIRSR601548-11"/>
    </source>
</evidence>
<dbReference type="EC" id="3.4.-.-" evidence="21"/>
<evidence type="ECO:0000256" key="19">
    <source>
        <dbReference type="PIRSR" id="PIRSR601548-8"/>
    </source>
</evidence>
<feature type="chain" id="PRO_5018243111" description="Angiotensin-converting enzyme" evidence="22">
    <location>
        <begin position="19"/>
        <end position="654"/>
    </location>
</feature>
<dbReference type="PANTHER" id="PTHR10514">
    <property type="entry name" value="ANGIOTENSIN-CONVERTING ENZYME"/>
    <property type="match status" value="1"/>
</dbReference>
<dbReference type="InterPro" id="IPR001548">
    <property type="entry name" value="Peptidase_M2"/>
</dbReference>
<keyword evidence="6 21" id="KW-0378">Hydrolase</keyword>
<name>A0A3M7QU16_BRAPC</name>
<dbReference type="AlphaFoldDB" id="A0A3M7QU16"/>
<feature type="binding site" evidence="17">
    <location>
        <position position="448"/>
    </location>
    <ligand>
        <name>Zn(2+)</name>
        <dbReference type="ChEBI" id="CHEBI:29105"/>
        <label>1</label>
        <note>catalytic</note>
    </ligand>
</feature>
<gene>
    <name evidence="23" type="ORF">BpHYR1_035823</name>
</gene>
<feature type="disulfide bond" evidence="18">
    <location>
        <begin position="188"/>
        <end position="194"/>
    </location>
</feature>
<evidence type="ECO:0000256" key="16">
    <source>
        <dbReference type="PIRSR" id="PIRSR601548-2"/>
    </source>
</evidence>
<evidence type="ECO:0000256" key="21">
    <source>
        <dbReference type="RuleBase" id="RU361144"/>
    </source>
</evidence>
<dbReference type="Gene3D" id="1.10.1370.30">
    <property type="match status" value="2"/>
</dbReference>
<dbReference type="GO" id="GO:0006508">
    <property type="term" value="P:proteolysis"/>
    <property type="evidence" value="ECO:0007669"/>
    <property type="project" value="UniProtKB-KW"/>
</dbReference>
<dbReference type="GO" id="GO:0004180">
    <property type="term" value="F:carboxypeptidase activity"/>
    <property type="evidence" value="ECO:0007669"/>
    <property type="project" value="UniProtKB-KW"/>
</dbReference>
<evidence type="ECO:0000256" key="8">
    <source>
        <dbReference type="ARBA" id="ARBA00023049"/>
    </source>
</evidence>
<keyword evidence="5 22" id="KW-0732">Signal</keyword>
<feature type="binding site" evidence="16">
    <location>
        <position position="559"/>
    </location>
    <ligand>
        <name>chloride</name>
        <dbReference type="ChEBI" id="CHEBI:17996"/>
        <label>1</label>
    </ligand>
</feature>
<feature type="binding site" evidence="19">
    <location>
        <position position="420"/>
    </location>
    <ligand>
        <name>Zn(2+)</name>
        <dbReference type="ChEBI" id="CHEBI:29105"/>
        <label>2</label>
        <note>catalytic</note>
    </ligand>
</feature>
<feature type="active site" description="Proton donor 2" evidence="15">
    <location>
        <position position="550"/>
    </location>
</feature>
<evidence type="ECO:0000256" key="9">
    <source>
        <dbReference type="ARBA" id="ARBA00023157"/>
    </source>
</evidence>
<keyword evidence="4 17" id="KW-0479">Metal-binding</keyword>
<dbReference type="PANTHER" id="PTHR10514:SF27">
    <property type="entry name" value="ANGIOTENSIN-CONVERTING ENZYME"/>
    <property type="match status" value="1"/>
</dbReference>
<dbReference type="SUPFAM" id="SSF55486">
    <property type="entry name" value="Metalloproteases ('zincins'), catalytic domain"/>
    <property type="match status" value="1"/>
</dbReference>
<reference evidence="23 24" key="1">
    <citation type="journal article" date="2018" name="Sci. Rep.">
        <title>Genomic signatures of local adaptation to the degree of environmental predictability in rotifers.</title>
        <authorList>
            <person name="Franch-Gras L."/>
            <person name="Hahn C."/>
            <person name="Garcia-Roger E.M."/>
            <person name="Carmona M.J."/>
            <person name="Serra M."/>
            <person name="Gomez A."/>
        </authorList>
    </citation>
    <scope>NUCLEOTIDE SEQUENCE [LARGE SCALE GENOMIC DNA]</scope>
    <source>
        <strain evidence="23">HYR1</strain>
    </source>
</reference>